<dbReference type="AlphaFoldDB" id="A6MGP4"/>
<evidence type="ECO:0000313" key="2">
    <source>
        <dbReference type="Proteomes" id="UP000234681"/>
    </source>
</evidence>
<name>A6MGP4_RAT</name>
<protein>
    <submittedName>
        <fullName evidence="1">RCG58476</fullName>
    </submittedName>
</protein>
<evidence type="ECO:0000313" key="1">
    <source>
        <dbReference type="EMBL" id="EDL82766.1"/>
    </source>
</evidence>
<gene>
    <name evidence="1" type="ORF">rCG_58476</name>
</gene>
<proteinExistence type="predicted"/>
<dbReference type="Proteomes" id="UP000234681">
    <property type="component" value="Unassembled WGS sequence"/>
</dbReference>
<accession>A6MGP4</accession>
<organism evidence="1 2">
    <name type="scientific">Rattus norvegicus</name>
    <name type="common">Rat</name>
    <dbReference type="NCBI Taxonomy" id="10116"/>
    <lineage>
        <taxon>Eukaryota</taxon>
        <taxon>Metazoa</taxon>
        <taxon>Chordata</taxon>
        <taxon>Craniata</taxon>
        <taxon>Vertebrata</taxon>
        <taxon>Euteleostomi</taxon>
        <taxon>Mammalia</taxon>
        <taxon>Eutheria</taxon>
        <taxon>Euarchontoglires</taxon>
        <taxon>Glires</taxon>
        <taxon>Rodentia</taxon>
        <taxon>Myomorpha</taxon>
        <taxon>Muroidea</taxon>
        <taxon>Muridae</taxon>
        <taxon>Murinae</taxon>
        <taxon>Rattus</taxon>
    </lineage>
</organism>
<reference evidence="2" key="1">
    <citation type="submission" date="2005-06" db="EMBL/GenBank/DDBJ databases">
        <authorList>
            <person name="Mural R.J."/>
            <person name="Li P.W."/>
            <person name="Adams M.D."/>
            <person name="Amanatides P.G."/>
            <person name="Baden-Tillson H."/>
            <person name="Barnstead M."/>
            <person name="Chin S.H."/>
            <person name="Dew I."/>
            <person name="Evans C.A."/>
            <person name="Ferriera S."/>
            <person name="Flanigan M."/>
            <person name="Fosler C."/>
            <person name="Glodek A."/>
            <person name="Gu Z."/>
            <person name="Holt R.A."/>
            <person name="Jennings D."/>
            <person name="Kraft C.L."/>
            <person name="Lu F."/>
            <person name="Nguyen T."/>
            <person name="Nusskern D.R."/>
            <person name="Pfannkoch C.M."/>
            <person name="Sitter C."/>
            <person name="Sutton G.G."/>
            <person name="Venter J.C."/>
            <person name="Wang Z."/>
            <person name="Woodage T."/>
            <person name="Zheng X.H."/>
            <person name="Zhong F."/>
        </authorList>
    </citation>
    <scope>NUCLEOTIDE SEQUENCE [LARGE SCALE GENOMIC DNA]</scope>
    <source>
        <strain>BN</strain>
        <strain evidence="2">Sprague-Dawley</strain>
    </source>
</reference>
<sequence>MRTELLTTSHGISSSLEKALYS</sequence>
<dbReference type="EMBL" id="DS030461">
    <property type="protein sequence ID" value="EDL82766.1"/>
    <property type="molecule type" value="Genomic_DNA"/>
</dbReference>